<evidence type="ECO:0000256" key="3">
    <source>
        <dbReference type="ARBA" id="ARBA00023163"/>
    </source>
</evidence>
<dbReference type="PANTHER" id="PTHR30146:SF150">
    <property type="entry name" value="ARABINOSE METABOLISM TRANSCRIPTIONAL REPRESSOR"/>
    <property type="match status" value="1"/>
</dbReference>
<dbReference type="InterPro" id="IPR036390">
    <property type="entry name" value="WH_DNA-bd_sf"/>
</dbReference>
<dbReference type="InterPro" id="IPR028082">
    <property type="entry name" value="Peripla_BP_I"/>
</dbReference>
<dbReference type="CDD" id="cd01541">
    <property type="entry name" value="PBP1_AraR"/>
    <property type="match status" value="1"/>
</dbReference>
<feature type="domain" description="HTH gntR-type" evidence="4">
    <location>
        <begin position="7"/>
        <end position="75"/>
    </location>
</feature>
<dbReference type="Gene3D" id="3.40.50.2300">
    <property type="match status" value="2"/>
</dbReference>
<sequence>MGLNEMKSDFIKVKEKLKNQITFGSYQMNDKLPTETELMADFNVSRYAVRKALTELQNEHFIYKVQGSGMYVEEWNKKWNLNTESKTIGLICTHIADYIFPKVISQIDAVIGTENYSLLLANTHNDPEKERLSLIKMLDSQVAGLIIEPSESAKPNRNLDIYQQITKKNIPLLFINAKYPELDAPGILNDDTEAEKKMVSYLLEMGHRKILGIFQVDDRQGVHRMSGFMQAYQEMSIDLSDSNIIMYSSHDPFGVVSKKIDFYLNSDAYPTAIACYNDELAIEVLAKLKGQGLSIPQDISLVGFDNFDSSAYLSPGLTTMNYQRTRVGQEAGEGILSLLKGQEVKTIVHHPKLQLRNSVRKIN</sequence>
<dbReference type="SMART" id="SM00345">
    <property type="entry name" value="HTH_GNTR"/>
    <property type="match status" value="1"/>
</dbReference>
<dbReference type="PATRIC" id="fig|89059.3.peg.404"/>
<dbReference type="Pfam" id="PF00392">
    <property type="entry name" value="GntR"/>
    <property type="match status" value="1"/>
</dbReference>
<dbReference type="SUPFAM" id="SSF53822">
    <property type="entry name" value="Periplasmic binding protein-like I"/>
    <property type="match status" value="1"/>
</dbReference>
<dbReference type="PROSITE" id="PS50949">
    <property type="entry name" value="HTH_GNTR"/>
    <property type="match status" value="1"/>
</dbReference>
<dbReference type="InterPro" id="IPR036388">
    <property type="entry name" value="WH-like_DNA-bd_sf"/>
</dbReference>
<evidence type="ECO:0000256" key="1">
    <source>
        <dbReference type="ARBA" id="ARBA00023015"/>
    </source>
</evidence>
<comment type="caution">
    <text evidence="5">The sequence shown here is derived from an EMBL/GenBank/DDBJ whole genome shotgun (WGS) entry which is preliminary data.</text>
</comment>
<protein>
    <submittedName>
        <fullName evidence="5">Arabinose operon repressor</fullName>
    </submittedName>
</protein>
<evidence type="ECO:0000256" key="2">
    <source>
        <dbReference type="ARBA" id="ARBA00023125"/>
    </source>
</evidence>
<evidence type="ECO:0000313" key="6">
    <source>
        <dbReference type="Proteomes" id="UP000051491"/>
    </source>
</evidence>
<dbReference type="CDD" id="cd07377">
    <property type="entry name" value="WHTH_GntR"/>
    <property type="match status" value="1"/>
</dbReference>
<dbReference type="Gene3D" id="1.10.10.10">
    <property type="entry name" value="Winged helix-like DNA-binding domain superfamily/Winged helix DNA-binding domain"/>
    <property type="match status" value="1"/>
</dbReference>
<dbReference type="AlphaFoldDB" id="A0A0R2KHF4"/>
<gene>
    <name evidence="5" type="ORF">IV43_GL000398</name>
</gene>
<reference evidence="5 6" key="1">
    <citation type="journal article" date="2015" name="Genome Announc.">
        <title>Expanding the biotechnology potential of lactobacilli through comparative genomics of 213 strains and associated genera.</title>
        <authorList>
            <person name="Sun Z."/>
            <person name="Harris H.M."/>
            <person name="McCann A."/>
            <person name="Guo C."/>
            <person name="Argimon S."/>
            <person name="Zhang W."/>
            <person name="Yang X."/>
            <person name="Jeffery I.B."/>
            <person name="Cooney J.C."/>
            <person name="Kagawa T.F."/>
            <person name="Liu W."/>
            <person name="Song Y."/>
            <person name="Salvetti E."/>
            <person name="Wrobel A."/>
            <person name="Rasinkangas P."/>
            <person name="Parkhill J."/>
            <person name="Rea M.C."/>
            <person name="O'Sullivan O."/>
            <person name="Ritari J."/>
            <person name="Douillard F.P."/>
            <person name="Paul Ross R."/>
            <person name="Yang R."/>
            <person name="Briner A.E."/>
            <person name="Felis G.E."/>
            <person name="de Vos W.M."/>
            <person name="Barrangou R."/>
            <person name="Klaenhammer T.R."/>
            <person name="Caufield P.W."/>
            <person name="Cui Y."/>
            <person name="Zhang H."/>
            <person name="O'Toole P.W."/>
        </authorList>
    </citation>
    <scope>NUCLEOTIDE SEQUENCE [LARGE SCALE GENOMIC DNA]</scope>
    <source>
        <strain evidence="5 6">DSM 15353</strain>
    </source>
</reference>
<accession>A0A0R2KHF4</accession>
<dbReference type="Proteomes" id="UP000051491">
    <property type="component" value="Unassembled WGS sequence"/>
</dbReference>
<keyword evidence="3" id="KW-0804">Transcription</keyword>
<dbReference type="InterPro" id="IPR033532">
    <property type="entry name" value="AraR_ligand_bind_dom"/>
</dbReference>
<evidence type="ECO:0000313" key="5">
    <source>
        <dbReference type="EMBL" id="KRN86812.1"/>
    </source>
</evidence>
<dbReference type="STRING" id="89059.LAC1533_2389"/>
<keyword evidence="1" id="KW-0805">Transcription regulation</keyword>
<evidence type="ECO:0000259" key="4">
    <source>
        <dbReference type="PROSITE" id="PS50949"/>
    </source>
</evidence>
<dbReference type="InterPro" id="IPR046335">
    <property type="entry name" value="LacI/GalR-like_sensor"/>
</dbReference>
<name>A0A0R2KHF4_9LACO</name>
<dbReference type="GO" id="GO:0003700">
    <property type="term" value="F:DNA-binding transcription factor activity"/>
    <property type="evidence" value="ECO:0007669"/>
    <property type="project" value="InterPro"/>
</dbReference>
<dbReference type="InterPro" id="IPR000524">
    <property type="entry name" value="Tscrpt_reg_HTH_GntR"/>
</dbReference>
<keyword evidence="2" id="KW-0238">DNA-binding</keyword>
<dbReference type="EMBL" id="JQBK01000013">
    <property type="protein sequence ID" value="KRN86812.1"/>
    <property type="molecule type" value="Genomic_DNA"/>
</dbReference>
<dbReference type="SUPFAM" id="SSF46785">
    <property type="entry name" value="Winged helix' DNA-binding domain"/>
    <property type="match status" value="1"/>
</dbReference>
<dbReference type="GO" id="GO:0000976">
    <property type="term" value="F:transcription cis-regulatory region binding"/>
    <property type="evidence" value="ECO:0007669"/>
    <property type="project" value="TreeGrafter"/>
</dbReference>
<dbReference type="Pfam" id="PF13377">
    <property type="entry name" value="Peripla_BP_3"/>
    <property type="match status" value="1"/>
</dbReference>
<organism evidence="5 6">
    <name type="scientific">Ligilactobacillus acidipiscis</name>
    <dbReference type="NCBI Taxonomy" id="89059"/>
    <lineage>
        <taxon>Bacteria</taxon>
        <taxon>Bacillati</taxon>
        <taxon>Bacillota</taxon>
        <taxon>Bacilli</taxon>
        <taxon>Lactobacillales</taxon>
        <taxon>Lactobacillaceae</taxon>
        <taxon>Ligilactobacillus</taxon>
    </lineage>
</organism>
<dbReference type="PANTHER" id="PTHR30146">
    <property type="entry name" value="LACI-RELATED TRANSCRIPTIONAL REPRESSOR"/>
    <property type="match status" value="1"/>
</dbReference>
<proteinExistence type="predicted"/>
<dbReference type="PRINTS" id="PR00035">
    <property type="entry name" value="HTHGNTR"/>
</dbReference>